<sequence length="268" mass="31247">MLLLFGIVVCWLLSIVHCDRSHFRVIDNTLTFKVAATKYHDDTLGPMCVNIPLPAEQVPYDYCALMVGVEDKVSFRGDTSRFGGTSDSRGKQSIDMEIHGLPSGNLIRKKRRVKNGINFVSFKRGQDDEFRFCFVNLVYDYSWNSIDVDKEVKIIFKNKRKEYLKFLKKHFTPELSIILNESVGDLRTSAENSNKTSCMMRLERQRRDLNESTYNWLFYGITLFTMTCVSSNVFILYYIRKKLKQRQPVHLHARSKSVKFGKEFTVFL</sequence>
<dbReference type="GeneID" id="13884652"/>
<evidence type="ECO:0000313" key="5">
    <source>
        <dbReference type="Proteomes" id="UP000005220"/>
    </source>
</evidence>
<name>H2AQX0_KAZAF</name>
<keyword evidence="1" id="KW-0472">Membrane</keyword>
<evidence type="ECO:0000313" key="4">
    <source>
        <dbReference type="EMBL" id="CCF56770.1"/>
    </source>
</evidence>
<accession>H2AQX0</accession>
<dbReference type="KEGG" id="kaf:KAFR_0B04730"/>
<evidence type="ECO:0000256" key="1">
    <source>
        <dbReference type="SAM" id="Phobius"/>
    </source>
</evidence>
<feature type="chain" id="PRO_5003559622" description="GOLD domain-containing protein" evidence="2">
    <location>
        <begin position="19"/>
        <end position="268"/>
    </location>
</feature>
<dbReference type="OrthoDB" id="4063755at2759"/>
<dbReference type="HOGENOM" id="CLU_087673_0_0_1"/>
<protein>
    <recommendedName>
        <fullName evidence="3">GOLD domain-containing protein</fullName>
    </recommendedName>
</protein>
<gene>
    <name evidence="4" type="primary">KAFR0B04730</name>
    <name evidence="4" type="ORF">KAFR_0B04730</name>
</gene>
<reference evidence="4 5" key="1">
    <citation type="journal article" date="2011" name="Proc. Natl. Acad. Sci. U.S.A.">
        <title>Evolutionary erosion of yeast sex chromosomes by mating-type switching accidents.</title>
        <authorList>
            <person name="Gordon J.L."/>
            <person name="Armisen D."/>
            <person name="Proux-Wera E."/>
            <person name="Oheigeartaigh S.S."/>
            <person name="Byrne K.P."/>
            <person name="Wolfe K.H."/>
        </authorList>
    </citation>
    <scope>NUCLEOTIDE SEQUENCE [LARGE SCALE GENOMIC DNA]</scope>
    <source>
        <strain evidence="5">ATCC 22294 / BCRC 22015 / CBS 2517 / CECT 1963 / NBRC 1671 / NRRL Y-8276</strain>
    </source>
</reference>
<dbReference type="eggNOG" id="ENOG502S8MW">
    <property type="taxonomic scope" value="Eukaryota"/>
</dbReference>
<organism evidence="4 5">
    <name type="scientific">Kazachstania africana (strain ATCC 22294 / BCRC 22015 / CBS 2517 / CECT 1963 / NBRC 1671 / NRRL Y-8276)</name>
    <name type="common">Yeast</name>
    <name type="synonym">Kluyveromyces africanus</name>
    <dbReference type="NCBI Taxonomy" id="1071382"/>
    <lineage>
        <taxon>Eukaryota</taxon>
        <taxon>Fungi</taxon>
        <taxon>Dikarya</taxon>
        <taxon>Ascomycota</taxon>
        <taxon>Saccharomycotina</taxon>
        <taxon>Saccharomycetes</taxon>
        <taxon>Saccharomycetales</taxon>
        <taxon>Saccharomycetaceae</taxon>
        <taxon>Kazachstania</taxon>
    </lineage>
</organism>
<dbReference type="SMART" id="SM01190">
    <property type="entry name" value="EMP24_GP25L"/>
    <property type="match status" value="1"/>
</dbReference>
<keyword evidence="5" id="KW-1185">Reference proteome</keyword>
<keyword evidence="1" id="KW-0812">Transmembrane</keyword>
<dbReference type="InParanoid" id="H2AQX0"/>
<dbReference type="AlphaFoldDB" id="H2AQX0"/>
<evidence type="ECO:0000259" key="3">
    <source>
        <dbReference type="SMART" id="SM01190"/>
    </source>
</evidence>
<feature type="signal peptide" evidence="2">
    <location>
        <begin position="1"/>
        <end position="18"/>
    </location>
</feature>
<keyword evidence="2" id="KW-0732">Signal</keyword>
<dbReference type="EMBL" id="HE650822">
    <property type="protein sequence ID" value="CCF56770.1"/>
    <property type="molecule type" value="Genomic_DNA"/>
</dbReference>
<dbReference type="FunCoup" id="H2AQX0">
    <property type="interactions" value="68"/>
</dbReference>
<dbReference type="Proteomes" id="UP000005220">
    <property type="component" value="Chromosome 2"/>
</dbReference>
<proteinExistence type="predicted"/>
<keyword evidence="1" id="KW-1133">Transmembrane helix</keyword>
<dbReference type="Pfam" id="PF01105">
    <property type="entry name" value="EMP24_GP25L"/>
    <property type="match status" value="1"/>
</dbReference>
<feature type="transmembrane region" description="Helical" evidence="1">
    <location>
        <begin position="216"/>
        <end position="239"/>
    </location>
</feature>
<feature type="domain" description="GOLD" evidence="3">
    <location>
        <begin position="29"/>
        <end position="244"/>
    </location>
</feature>
<evidence type="ECO:0000256" key="2">
    <source>
        <dbReference type="SAM" id="SignalP"/>
    </source>
</evidence>
<dbReference type="InterPro" id="IPR009038">
    <property type="entry name" value="GOLD_dom"/>
</dbReference>
<dbReference type="RefSeq" id="XP_003955905.1">
    <property type="nucleotide sequence ID" value="XM_003955856.1"/>
</dbReference>